<feature type="compositionally biased region" description="Polar residues" evidence="1">
    <location>
        <begin position="220"/>
        <end position="237"/>
    </location>
</feature>
<evidence type="ECO:0000256" key="1">
    <source>
        <dbReference type="SAM" id="MobiDB-lite"/>
    </source>
</evidence>
<evidence type="ECO:0000313" key="2">
    <source>
        <dbReference type="EMBL" id="KAE9391209.1"/>
    </source>
</evidence>
<reference evidence="2" key="1">
    <citation type="journal article" date="2019" name="Environ. Microbiol.">
        <title>Fungal ecological strategies reflected in gene transcription - a case study of two litter decomposers.</title>
        <authorList>
            <person name="Barbi F."/>
            <person name="Kohler A."/>
            <person name="Barry K."/>
            <person name="Baskaran P."/>
            <person name="Daum C."/>
            <person name="Fauchery L."/>
            <person name="Ihrmark K."/>
            <person name="Kuo A."/>
            <person name="LaButti K."/>
            <person name="Lipzen A."/>
            <person name="Morin E."/>
            <person name="Grigoriev I.V."/>
            <person name="Henrissat B."/>
            <person name="Lindahl B."/>
            <person name="Martin F."/>
        </authorList>
    </citation>
    <scope>NUCLEOTIDE SEQUENCE</scope>
    <source>
        <strain evidence="2">JB14</strain>
    </source>
</reference>
<sequence>MASELVACAKDIEDKLLSTEEALNARDAVFSKKGKDMSSTHQLVADALARLHEALSKKVMLEKATCSDYFVEVPSQGVTVLCCIKDTYPNLKASVKFNIHKVFSWQLVSAHKDKKKLGMLLGNYRMSLSEAQAIAEEVAAASQSSAIIVNDEGESEPFWIFTGFSPSPKACKILTFPKTISISASISRIHMKKLTVSLLVALLVLALASMEVNNEVEAGTASNSQSAETNHSHSSSMADVEDGSPSEASDEGPSFCTGTGFIINFAQEPDYQYFFGVPAEPDNHQDYSSIPPNEGVFIMDPLEVNPAYLHPSLFMALPSGEVPPHASTSGDTSSPGTCMLIIDTGNPFEERGWHQRMIVTPHHGILHPMLTPKQSPHLFQFPCSPEVLERAQQENPLTMELLKSIASKSVTELSGLPVPALRAMMNFHHVEYLHNIKLARLYAQCAKASHSICDQALANLTTKLSIEAEYINPSISESTSQVSGNVEMSSLDPPEPPSA</sequence>
<dbReference type="AlphaFoldDB" id="A0A6A4GZ58"/>
<name>A0A6A4GZ58_9AGAR</name>
<protein>
    <submittedName>
        <fullName evidence="2">Uncharacterized protein</fullName>
    </submittedName>
</protein>
<feature type="compositionally biased region" description="Acidic residues" evidence="1">
    <location>
        <begin position="239"/>
        <end position="250"/>
    </location>
</feature>
<feature type="region of interest" description="Disordered" evidence="1">
    <location>
        <begin position="479"/>
        <end position="499"/>
    </location>
</feature>
<feature type="compositionally biased region" description="Polar residues" evidence="1">
    <location>
        <begin position="479"/>
        <end position="488"/>
    </location>
</feature>
<feature type="region of interest" description="Disordered" evidence="1">
    <location>
        <begin position="218"/>
        <end position="253"/>
    </location>
</feature>
<organism evidence="2 3">
    <name type="scientific">Gymnopus androsaceus JB14</name>
    <dbReference type="NCBI Taxonomy" id="1447944"/>
    <lineage>
        <taxon>Eukaryota</taxon>
        <taxon>Fungi</taxon>
        <taxon>Dikarya</taxon>
        <taxon>Basidiomycota</taxon>
        <taxon>Agaricomycotina</taxon>
        <taxon>Agaricomycetes</taxon>
        <taxon>Agaricomycetidae</taxon>
        <taxon>Agaricales</taxon>
        <taxon>Marasmiineae</taxon>
        <taxon>Omphalotaceae</taxon>
        <taxon>Gymnopus</taxon>
    </lineage>
</organism>
<dbReference type="Proteomes" id="UP000799118">
    <property type="component" value="Unassembled WGS sequence"/>
</dbReference>
<proteinExistence type="predicted"/>
<evidence type="ECO:0000313" key="3">
    <source>
        <dbReference type="Proteomes" id="UP000799118"/>
    </source>
</evidence>
<keyword evidence="3" id="KW-1185">Reference proteome</keyword>
<gene>
    <name evidence="2" type="ORF">BT96DRAFT_1001575</name>
</gene>
<accession>A0A6A4GZ58</accession>
<dbReference type="EMBL" id="ML769633">
    <property type="protein sequence ID" value="KAE9391209.1"/>
    <property type="molecule type" value="Genomic_DNA"/>
</dbReference>